<dbReference type="Proteomes" id="UP000198287">
    <property type="component" value="Unassembled WGS sequence"/>
</dbReference>
<evidence type="ECO:0000256" key="1">
    <source>
        <dbReference type="SAM" id="Phobius"/>
    </source>
</evidence>
<evidence type="ECO:0000313" key="3">
    <source>
        <dbReference type="Proteomes" id="UP000198287"/>
    </source>
</evidence>
<keyword evidence="3" id="KW-1185">Reference proteome</keyword>
<gene>
    <name evidence="2" type="ORF">Fcan01_26588</name>
</gene>
<proteinExistence type="predicted"/>
<organism evidence="2 3">
    <name type="scientific">Folsomia candida</name>
    <name type="common">Springtail</name>
    <dbReference type="NCBI Taxonomy" id="158441"/>
    <lineage>
        <taxon>Eukaryota</taxon>
        <taxon>Metazoa</taxon>
        <taxon>Ecdysozoa</taxon>
        <taxon>Arthropoda</taxon>
        <taxon>Hexapoda</taxon>
        <taxon>Collembola</taxon>
        <taxon>Entomobryomorpha</taxon>
        <taxon>Isotomoidea</taxon>
        <taxon>Isotomidae</taxon>
        <taxon>Proisotominae</taxon>
        <taxon>Folsomia</taxon>
    </lineage>
</organism>
<name>A0A226D087_FOLCA</name>
<evidence type="ECO:0000313" key="2">
    <source>
        <dbReference type="EMBL" id="OXA38639.1"/>
    </source>
</evidence>
<comment type="caution">
    <text evidence="2">The sequence shown here is derived from an EMBL/GenBank/DDBJ whole genome shotgun (WGS) entry which is preliminary data.</text>
</comment>
<protein>
    <submittedName>
        <fullName evidence="2">Uncharacterized protein</fullName>
    </submittedName>
</protein>
<reference evidence="2 3" key="1">
    <citation type="submission" date="2015-12" db="EMBL/GenBank/DDBJ databases">
        <title>The genome of Folsomia candida.</title>
        <authorList>
            <person name="Faddeeva A."/>
            <person name="Derks M.F."/>
            <person name="Anvar Y."/>
            <person name="Smit S."/>
            <person name="Van Straalen N."/>
            <person name="Roelofs D."/>
        </authorList>
    </citation>
    <scope>NUCLEOTIDE SEQUENCE [LARGE SCALE GENOMIC DNA]</scope>
    <source>
        <strain evidence="2 3">VU population</strain>
        <tissue evidence="2">Whole body</tissue>
    </source>
</reference>
<feature type="transmembrane region" description="Helical" evidence="1">
    <location>
        <begin position="12"/>
        <end position="32"/>
    </location>
</feature>
<dbReference type="AlphaFoldDB" id="A0A226D087"/>
<keyword evidence="1" id="KW-0812">Transmembrane</keyword>
<keyword evidence="1" id="KW-0472">Membrane</keyword>
<dbReference type="EMBL" id="LNIX01000044">
    <property type="protein sequence ID" value="OXA38639.1"/>
    <property type="molecule type" value="Genomic_DNA"/>
</dbReference>
<accession>A0A226D087</accession>
<sequence length="274" mass="31802">MLKKLRNLRNVRVLRVVWPMWIIFCIILSNGYKGIVVNDLIAPLTQETPQTIDEVFENKFRVIYSDPAVTEYDMLSHILFKANITPGTQFKGALNKLHMQAVYVPYFLDNKERNYLRNSSTSISEPQYAALIMCESTDLQRFKKCYDTYLLNYGIQTRTMDVFLMLCAAAKQILNFFEKNTLQYVIQSLEWLSTNDAREVLSNCDSSIFIVRSTEIDLYMDRVFTWKSFKTRKPFKQSKNQFGKAYIFATLQKASTGQRTCHPPSTTSMADTIS</sequence>
<keyword evidence="1" id="KW-1133">Transmembrane helix</keyword>